<feature type="domain" description="Thioredoxin" evidence="1">
    <location>
        <begin position="1"/>
        <end position="113"/>
    </location>
</feature>
<keyword evidence="3" id="KW-1185">Reference proteome</keyword>
<name>A0A6D2IHK9_9BRAS</name>
<proteinExistence type="predicted"/>
<dbReference type="OrthoDB" id="10263751at2759"/>
<gene>
    <name evidence="2" type="ORF">MERR_LOCUS11764</name>
</gene>
<dbReference type="PANTHER" id="PTHR10438">
    <property type="entry name" value="THIOREDOXIN"/>
    <property type="match status" value="1"/>
</dbReference>
<accession>A0A6D2IHK9</accession>
<dbReference type="PROSITE" id="PS51352">
    <property type="entry name" value="THIOREDOXIN_2"/>
    <property type="match status" value="1"/>
</dbReference>
<dbReference type="PANTHER" id="PTHR10438:SF417">
    <property type="entry name" value="THIOREDOXIN H5"/>
    <property type="match status" value="1"/>
</dbReference>
<dbReference type="Gene3D" id="3.40.30.10">
    <property type="entry name" value="Glutaredoxin"/>
    <property type="match status" value="1"/>
</dbReference>
<dbReference type="Proteomes" id="UP000467841">
    <property type="component" value="Unassembled WGS sequence"/>
</dbReference>
<dbReference type="InterPro" id="IPR036249">
    <property type="entry name" value="Thioredoxin-like_sf"/>
</dbReference>
<evidence type="ECO:0000313" key="2">
    <source>
        <dbReference type="EMBL" id="CAA7024529.1"/>
    </source>
</evidence>
<protein>
    <recommendedName>
        <fullName evidence="1">Thioredoxin domain-containing protein</fullName>
    </recommendedName>
</protein>
<dbReference type="Pfam" id="PF00085">
    <property type="entry name" value="Thioredoxin"/>
    <property type="match status" value="1"/>
</dbReference>
<dbReference type="InterPro" id="IPR050620">
    <property type="entry name" value="Thioredoxin_H-type-like"/>
</dbReference>
<evidence type="ECO:0000313" key="3">
    <source>
        <dbReference type="Proteomes" id="UP000467841"/>
    </source>
</evidence>
<sequence>MDGEGDVIDCHFPDDCKEKIKAANESKKLVVIDFTASWAPPCREIAPAFVEMAKKFLNAVFFKVDVDELREIAEEFNNEAMPTFVFMKDGKIIDRVMGAKKEVIQETLMKHGGVAV</sequence>
<dbReference type="SUPFAM" id="SSF52833">
    <property type="entry name" value="Thioredoxin-like"/>
    <property type="match status" value="1"/>
</dbReference>
<evidence type="ECO:0000259" key="1">
    <source>
        <dbReference type="PROSITE" id="PS51352"/>
    </source>
</evidence>
<organism evidence="2 3">
    <name type="scientific">Microthlaspi erraticum</name>
    <dbReference type="NCBI Taxonomy" id="1685480"/>
    <lineage>
        <taxon>Eukaryota</taxon>
        <taxon>Viridiplantae</taxon>
        <taxon>Streptophyta</taxon>
        <taxon>Embryophyta</taxon>
        <taxon>Tracheophyta</taxon>
        <taxon>Spermatophyta</taxon>
        <taxon>Magnoliopsida</taxon>
        <taxon>eudicotyledons</taxon>
        <taxon>Gunneridae</taxon>
        <taxon>Pentapetalae</taxon>
        <taxon>rosids</taxon>
        <taxon>malvids</taxon>
        <taxon>Brassicales</taxon>
        <taxon>Brassicaceae</taxon>
        <taxon>Coluteocarpeae</taxon>
        <taxon>Microthlaspi</taxon>
    </lineage>
</organism>
<dbReference type="AlphaFoldDB" id="A0A6D2IHK9"/>
<dbReference type="CDD" id="cd02947">
    <property type="entry name" value="TRX_family"/>
    <property type="match status" value="1"/>
</dbReference>
<dbReference type="InterPro" id="IPR013766">
    <property type="entry name" value="Thioredoxin_domain"/>
</dbReference>
<reference evidence="2" key="1">
    <citation type="submission" date="2020-01" db="EMBL/GenBank/DDBJ databases">
        <authorList>
            <person name="Mishra B."/>
        </authorList>
    </citation>
    <scope>NUCLEOTIDE SEQUENCE [LARGE SCALE GENOMIC DNA]</scope>
</reference>
<dbReference type="EMBL" id="CACVBM020000888">
    <property type="protein sequence ID" value="CAA7024529.1"/>
    <property type="molecule type" value="Genomic_DNA"/>
</dbReference>
<comment type="caution">
    <text evidence="2">The sequence shown here is derived from an EMBL/GenBank/DDBJ whole genome shotgun (WGS) entry which is preliminary data.</text>
</comment>